<dbReference type="KEGG" id="mvl:KOY49_02665"/>
<sequence length="68" mass="7961">MANLSDEEKIDYMNQVARFESSGYSIYARAQGSKTRSMIHQHTHLIKIDGKTKKWLIFLQKPHIVITR</sequence>
<accession>A0A8F1M9Q4</accession>
<keyword evidence="2" id="KW-1185">Reference proteome</keyword>
<dbReference type="Proteomes" id="UP000677117">
    <property type="component" value="Chromosome"/>
</dbReference>
<gene>
    <name evidence="1" type="ORF">KOY49_02665</name>
</gene>
<dbReference type="RefSeq" id="WP_232735900.1">
    <property type="nucleotide sequence ID" value="NZ_CP076459.1"/>
</dbReference>
<organism evidence="1 2">
    <name type="scientific">Candidatus Minimicrobia vallesae</name>
    <dbReference type="NCBI Taxonomy" id="2841264"/>
    <lineage>
        <taxon>Bacteria</taxon>
        <taxon>Candidatus Saccharimonadota</taxon>
        <taxon>Candidatus Saccharimonadota incertae sedis</taxon>
        <taxon>Candidatus Minimicrobia</taxon>
    </lineage>
</organism>
<dbReference type="EMBL" id="CP076459">
    <property type="protein sequence ID" value="QWQ31090.1"/>
    <property type="molecule type" value="Genomic_DNA"/>
</dbReference>
<evidence type="ECO:0000313" key="2">
    <source>
        <dbReference type="Proteomes" id="UP000677117"/>
    </source>
</evidence>
<name>A0A8F1M9Q4_9BACT</name>
<evidence type="ECO:0000313" key="1">
    <source>
        <dbReference type="EMBL" id="QWQ31090.1"/>
    </source>
</evidence>
<reference evidence="1" key="1">
    <citation type="submission" date="2021-06" db="EMBL/GenBank/DDBJ databases">
        <title>An adapted protocol for Saccharibacteria cultivation: two new species join this phylum of Candidate Phyla Radiations.</title>
        <authorList>
            <person name="Ibrahim A."/>
            <person name="Maatouk M."/>
            <person name="Raoult D."/>
            <person name="Bittar F."/>
        </authorList>
    </citation>
    <scope>NUCLEOTIDE SEQUENCE</scope>
    <source>
        <strain evidence="1">IHU2</strain>
    </source>
</reference>
<protein>
    <submittedName>
        <fullName evidence="1">Uncharacterized protein</fullName>
    </submittedName>
</protein>
<proteinExistence type="predicted"/>
<dbReference type="AlphaFoldDB" id="A0A8F1M9Q4"/>